<proteinExistence type="predicted"/>
<protein>
    <recommendedName>
        <fullName evidence="3">ParB-like nuclease domain-containing protein</fullName>
    </recommendedName>
</protein>
<evidence type="ECO:0008006" key="3">
    <source>
        <dbReference type="Google" id="ProtNLM"/>
    </source>
</evidence>
<reference evidence="1 2" key="1">
    <citation type="submission" date="2018-09" db="EMBL/GenBank/DDBJ databases">
        <title>Complete genome sequence of Euzebya sp. DY32-46 isolated from seawater of Pacific Ocean.</title>
        <authorList>
            <person name="Xu L."/>
            <person name="Wu Y.-H."/>
            <person name="Xu X.-W."/>
        </authorList>
    </citation>
    <scope>NUCLEOTIDE SEQUENCE [LARGE SCALE GENOMIC DNA]</scope>
    <source>
        <strain evidence="1 2">DY32-46</strain>
        <plasmid evidence="2">pedy32-46i</plasmid>
    </source>
</reference>
<organism evidence="1 2">
    <name type="scientific">Euzebya pacifica</name>
    <dbReference type="NCBI Taxonomy" id="1608957"/>
    <lineage>
        <taxon>Bacteria</taxon>
        <taxon>Bacillati</taxon>
        <taxon>Actinomycetota</taxon>
        <taxon>Nitriliruptoria</taxon>
        <taxon>Euzebyales</taxon>
    </lineage>
</organism>
<sequence length="306" mass="33093">MAALPAPTVAATHLAGIPSVLSPEEFTDRFVPSEYGPTWASAADIAVRPAHWARGDGQTWEEFVDSVARDGIRQPVQVHDGVWCTDGHHRVVAAMATGTPIPWEPADNPDYDGQIPEGVEDYHRFAVEDGDTDLIDDAAPWDDDWWADVAERRDRNLGVLAYDCRDGTVHITPGVLDEQARAAFLLGGCGALAAAMHRAHGWPVVGLWATDDEPFHVGVLAPDGLVVDIDGAHTPQEWAMAYGAPDDCEYEPLTVEETARVVNDVRRPDEQPFGIPGAEGVAASFVEPVTGLWRAGIRGWVADSHT</sequence>
<geneLocation type="plasmid" evidence="2">
    <name>pedy32-46i</name>
</geneLocation>
<keyword evidence="2" id="KW-1185">Reference proteome</keyword>
<name>A0A346Y6G4_9ACTN</name>
<gene>
    <name evidence="1" type="ORF">DVS28_b0291</name>
</gene>
<dbReference type="InterPro" id="IPR036086">
    <property type="entry name" value="ParB/Sulfiredoxin_sf"/>
</dbReference>
<keyword evidence="1" id="KW-0614">Plasmid</keyword>
<dbReference type="AlphaFoldDB" id="A0A346Y6G4"/>
<dbReference type="SUPFAM" id="SSF110849">
    <property type="entry name" value="ParB/Sulfiredoxin"/>
    <property type="match status" value="1"/>
</dbReference>
<evidence type="ECO:0000313" key="2">
    <source>
        <dbReference type="Proteomes" id="UP000264006"/>
    </source>
</evidence>
<dbReference type="EMBL" id="CP031166">
    <property type="protein sequence ID" value="AXV10061.1"/>
    <property type="molecule type" value="Genomic_DNA"/>
</dbReference>
<dbReference type="KEGG" id="euz:DVS28_b0291"/>
<dbReference type="RefSeq" id="WP_164711125.1">
    <property type="nucleotide sequence ID" value="NZ_CP031166.1"/>
</dbReference>
<evidence type="ECO:0000313" key="1">
    <source>
        <dbReference type="EMBL" id="AXV10061.1"/>
    </source>
</evidence>
<dbReference type="Proteomes" id="UP000264006">
    <property type="component" value="Plasmid pEDY32-46I"/>
</dbReference>
<accession>A0A346Y6G4</accession>
<dbReference type="CDD" id="cd16387">
    <property type="entry name" value="ParB_N_Srx"/>
    <property type="match status" value="1"/>
</dbReference>